<comment type="subcellular location">
    <subcellularLocation>
        <location evidence="1 7">Cell membrane</location>
        <topology evidence="1 7">Multi-pass membrane protein</topology>
    </subcellularLocation>
</comment>
<dbReference type="RefSeq" id="WP_238723419.1">
    <property type="nucleotide sequence ID" value="NZ_JAHQCW010000073.1"/>
</dbReference>
<evidence type="ECO:0000256" key="3">
    <source>
        <dbReference type="ARBA" id="ARBA00022475"/>
    </source>
</evidence>
<dbReference type="InterPro" id="IPR035906">
    <property type="entry name" value="MetI-like_sf"/>
</dbReference>
<dbReference type="Pfam" id="PF00528">
    <property type="entry name" value="BPD_transp_1"/>
    <property type="match status" value="1"/>
</dbReference>
<dbReference type="CDD" id="cd06261">
    <property type="entry name" value="TM_PBP2"/>
    <property type="match status" value="1"/>
</dbReference>
<accession>A0A949K900</accession>
<dbReference type="GO" id="GO:0005886">
    <property type="term" value="C:plasma membrane"/>
    <property type="evidence" value="ECO:0007669"/>
    <property type="project" value="UniProtKB-SubCell"/>
</dbReference>
<dbReference type="PANTHER" id="PTHR32243">
    <property type="entry name" value="MALTOSE TRANSPORT SYSTEM PERMEASE-RELATED"/>
    <property type="match status" value="1"/>
</dbReference>
<feature type="transmembrane region" description="Helical" evidence="7">
    <location>
        <begin position="70"/>
        <end position="90"/>
    </location>
</feature>
<dbReference type="Proteomes" id="UP000712157">
    <property type="component" value="Unassembled WGS sequence"/>
</dbReference>
<evidence type="ECO:0000256" key="7">
    <source>
        <dbReference type="RuleBase" id="RU363032"/>
    </source>
</evidence>
<dbReference type="EMBL" id="JAHQCW010000073">
    <property type="protein sequence ID" value="MBU9739663.1"/>
    <property type="molecule type" value="Genomic_DNA"/>
</dbReference>
<keyword evidence="10" id="KW-1185">Reference proteome</keyword>
<keyword evidence="2 7" id="KW-0813">Transport</keyword>
<reference evidence="9" key="1">
    <citation type="submission" date="2021-06" db="EMBL/GenBank/DDBJ databases">
        <title>Description of novel taxa of the family Lachnospiraceae.</title>
        <authorList>
            <person name="Chaplin A.V."/>
            <person name="Sokolova S.R."/>
            <person name="Pikina A.P."/>
            <person name="Korzhanova M."/>
            <person name="Belova V."/>
            <person name="Korostin D."/>
            <person name="Efimov B.A."/>
        </authorList>
    </citation>
    <scope>NUCLEOTIDE SEQUENCE</scope>
    <source>
        <strain evidence="9">ASD5720</strain>
    </source>
</reference>
<feature type="domain" description="ABC transmembrane type-1" evidence="8">
    <location>
        <begin position="66"/>
        <end position="257"/>
    </location>
</feature>
<feature type="transmembrane region" description="Helical" evidence="7">
    <location>
        <begin position="134"/>
        <end position="151"/>
    </location>
</feature>
<dbReference type="GO" id="GO:0055085">
    <property type="term" value="P:transmembrane transport"/>
    <property type="evidence" value="ECO:0007669"/>
    <property type="project" value="InterPro"/>
</dbReference>
<protein>
    <submittedName>
        <fullName evidence="9">Carbohydrate ABC transporter permease</fullName>
    </submittedName>
</protein>
<evidence type="ECO:0000259" key="8">
    <source>
        <dbReference type="PROSITE" id="PS50928"/>
    </source>
</evidence>
<proteinExistence type="inferred from homology"/>
<dbReference type="InterPro" id="IPR000515">
    <property type="entry name" value="MetI-like"/>
</dbReference>
<feature type="transmembrane region" description="Helical" evidence="7">
    <location>
        <begin position="239"/>
        <end position="257"/>
    </location>
</feature>
<keyword evidence="6 7" id="KW-0472">Membrane</keyword>
<name>A0A949K900_9FIRM</name>
<comment type="similarity">
    <text evidence="7">Belongs to the binding-protein-dependent transport system permease family.</text>
</comment>
<dbReference type="AlphaFoldDB" id="A0A949K900"/>
<dbReference type="PANTHER" id="PTHR32243:SF18">
    <property type="entry name" value="INNER MEMBRANE ABC TRANSPORTER PERMEASE PROTEIN YCJP"/>
    <property type="match status" value="1"/>
</dbReference>
<dbReference type="SUPFAM" id="SSF161098">
    <property type="entry name" value="MetI-like"/>
    <property type="match status" value="1"/>
</dbReference>
<gene>
    <name evidence="9" type="ORF">KTH89_24305</name>
</gene>
<sequence length="273" mass="30394">MKRKRKLALIVNTVMIIMAVMWLLPMLWMFMASVDPSANVFTKLPSGITMQNFASVLKSHTNQMSFLNSLFLSFGVAILVIICSGLAGYALSRYEMKYKKSFLMTVLFMSSLPGTVLIVPVYRMFVTLKLNDSLGGIILFMAATTLPYSLWMMKNFMDSVPLYLEEAASVDGAGTWQRIRRIVVPLMIPGTFCVAIQAFIGAWGNFMVPFILLKSAGKYPAAVTMYQYIGMWDISYGELTAFSILYAVPVLFLYVLGQNYMSKGFSMSGAGKG</sequence>
<evidence type="ECO:0000313" key="10">
    <source>
        <dbReference type="Proteomes" id="UP000712157"/>
    </source>
</evidence>
<evidence type="ECO:0000256" key="2">
    <source>
        <dbReference type="ARBA" id="ARBA00022448"/>
    </source>
</evidence>
<feature type="transmembrane region" description="Helical" evidence="7">
    <location>
        <begin position="182"/>
        <end position="203"/>
    </location>
</feature>
<evidence type="ECO:0000313" key="9">
    <source>
        <dbReference type="EMBL" id="MBU9739663.1"/>
    </source>
</evidence>
<feature type="transmembrane region" description="Helical" evidence="7">
    <location>
        <begin position="7"/>
        <end position="31"/>
    </location>
</feature>
<evidence type="ECO:0000256" key="4">
    <source>
        <dbReference type="ARBA" id="ARBA00022692"/>
    </source>
</evidence>
<evidence type="ECO:0000256" key="5">
    <source>
        <dbReference type="ARBA" id="ARBA00022989"/>
    </source>
</evidence>
<keyword evidence="3" id="KW-1003">Cell membrane</keyword>
<evidence type="ECO:0000256" key="6">
    <source>
        <dbReference type="ARBA" id="ARBA00023136"/>
    </source>
</evidence>
<keyword evidence="4 7" id="KW-0812">Transmembrane</keyword>
<evidence type="ECO:0000256" key="1">
    <source>
        <dbReference type="ARBA" id="ARBA00004651"/>
    </source>
</evidence>
<dbReference type="Gene3D" id="1.10.3720.10">
    <property type="entry name" value="MetI-like"/>
    <property type="match status" value="1"/>
</dbReference>
<feature type="transmembrane region" description="Helical" evidence="7">
    <location>
        <begin position="102"/>
        <end position="122"/>
    </location>
</feature>
<comment type="caution">
    <text evidence="9">The sequence shown here is derived from an EMBL/GenBank/DDBJ whole genome shotgun (WGS) entry which is preliminary data.</text>
</comment>
<keyword evidence="5 7" id="KW-1133">Transmembrane helix</keyword>
<dbReference type="InterPro" id="IPR050901">
    <property type="entry name" value="BP-dep_ABC_trans_perm"/>
</dbReference>
<dbReference type="PROSITE" id="PS50928">
    <property type="entry name" value="ABC_TM1"/>
    <property type="match status" value="1"/>
</dbReference>
<organism evidence="9 10">
    <name type="scientific">Diplocloster agilis</name>
    <dbReference type="NCBI Taxonomy" id="2850323"/>
    <lineage>
        <taxon>Bacteria</taxon>
        <taxon>Bacillati</taxon>
        <taxon>Bacillota</taxon>
        <taxon>Clostridia</taxon>
        <taxon>Lachnospirales</taxon>
        <taxon>Lachnospiraceae</taxon>
        <taxon>Diplocloster</taxon>
    </lineage>
</organism>